<evidence type="ECO:0000313" key="3">
    <source>
        <dbReference type="Proteomes" id="UP000800235"/>
    </source>
</evidence>
<dbReference type="Proteomes" id="UP000800235">
    <property type="component" value="Unassembled WGS sequence"/>
</dbReference>
<keyword evidence="1" id="KW-1133">Transmembrane helix</keyword>
<dbReference type="EMBL" id="MU007044">
    <property type="protein sequence ID" value="KAF2429708.1"/>
    <property type="molecule type" value="Genomic_DNA"/>
</dbReference>
<evidence type="ECO:0000256" key="1">
    <source>
        <dbReference type="SAM" id="Phobius"/>
    </source>
</evidence>
<feature type="transmembrane region" description="Helical" evidence="1">
    <location>
        <begin position="16"/>
        <end position="36"/>
    </location>
</feature>
<gene>
    <name evidence="2" type="ORF">EJ08DRAFT_697980</name>
</gene>
<name>A0A9P4NQP8_9PEZI</name>
<comment type="caution">
    <text evidence="2">The sequence shown here is derived from an EMBL/GenBank/DDBJ whole genome shotgun (WGS) entry which is preliminary data.</text>
</comment>
<protein>
    <submittedName>
        <fullName evidence="2">Uncharacterized protein</fullName>
    </submittedName>
</protein>
<reference evidence="2" key="1">
    <citation type="journal article" date="2020" name="Stud. Mycol.">
        <title>101 Dothideomycetes genomes: a test case for predicting lifestyles and emergence of pathogens.</title>
        <authorList>
            <person name="Haridas S."/>
            <person name="Albert R."/>
            <person name="Binder M."/>
            <person name="Bloem J."/>
            <person name="Labutti K."/>
            <person name="Salamov A."/>
            <person name="Andreopoulos B."/>
            <person name="Baker S."/>
            <person name="Barry K."/>
            <person name="Bills G."/>
            <person name="Bluhm B."/>
            <person name="Cannon C."/>
            <person name="Castanera R."/>
            <person name="Culley D."/>
            <person name="Daum C."/>
            <person name="Ezra D."/>
            <person name="Gonzalez J."/>
            <person name="Henrissat B."/>
            <person name="Kuo A."/>
            <person name="Liang C."/>
            <person name="Lipzen A."/>
            <person name="Lutzoni F."/>
            <person name="Magnuson J."/>
            <person name="Mondo S."/>
            <person name="Nolan M."/>
            <person name="Ohm R."/>
            <person name="Pangilinan J."/>
            <person name="Park H.-J."/>
            <person name="Ramirez L."/>
            <person name="Alfaro M."/>
            <person name="Sun H."/>
            <person name="Tritt A."/>
            <person name="Yoshinaga Y."/>
            <person name="Zwiers L.-H."/>
            <person name="Turgeon B."/>
            <person name="Goodwin S."/>
            <person name="Spatafora J."/>
            <person name="Crous P."/>
            <person name="Grigoriev I."/>
        </authorList>
    </citation>
    <scope>NUCLEOTIDE SEQUENCE</scope>
    <source>
        <strain evidence="2">CBS 130266</strain>
    </source>
</reference>
<sequence>MDVEIEKTKGRPKRRYLVLLAVIGPEVLCGLMVGRWNVWEEEVDGEGERGESEGWVEETLESEGSQGNVARDGSSSGRKLLSLGFTTTGGGVESGDDGTAVDGGVEDGEVECSENERTSLQHSTPSGMVVPQRRGIIRRSLLPLLAAIPTPSGLPSLGRGPENPNHEELHVLTAFMALIFWLSIFLTLGNASSVTTDITLPGASIKPANTSSLTPSGTESSVSVQFCEDINYRNCLPFLFLETKKCYDLVMGGLSSVGLAEPMYCKFWSDWACRGDWVLLAESYANMFDAGFDDRAHSVAYFRFDEKERERREEKDIDQSGLPGAIIKPANTSLTARGTELGVAIDLCEDINFQNCQRDVHLDGNRCYDLFMDGLSSVGFEGNMRCRFWAQRSCSTDSTLLHHAVANMKDIGFNDRAHSVSCFRDNKKERRAEKDINQSGGGRVGFPLTLRDEEPVVALVKLFEGSNTTLSRRDDPLGVAVDLCEDINYQNCHLNMQLLGDFCYDSQMGGLSSIRFEGNMNCMLWSKPGCKATDNSFFIVWHSVSDMREYLWNDRTASLACHRWN</sequence>
<proteinExistence type="predicted"/>
<keyword evidence="3" id="KW-1185">Reference proteome</keyword>
<accession>A0A9P4NQP8</accession>
<organism evidence="2 3">
    <name type="scientific">Tothia fuscella</name>
    <dbReference type="NCBI Taxonomy" id="1048955"/>
    <lineage>
        <taxon>Eukaryota</taxon>
        <taxon>Fungi</taxon>
        <taxon>Dikarya</taxon>
        <taxon>Ascomycota</taxon>
        <taxon>Pezizomycotina</taxon>
        <taxon>Dothideomycetes</taxon>
        <taxon>Pleosporomycetidae</taxon>
        <taxon>Venturiales</taxon>
        <taxon>Cylindrosympodiaceae</taxon>
        <taxon>Tothia</taxon>
    </lineage>
</organism>
<evidence type="ECO:0000313" key="2">
    <source>
        <dbReference type="EMBL" id="KAF2429708.1"/>
    </source>
</evidence>
<keyword evidence="1" id="KW-0812">Transmembrane</keyword>
<dbReference type="AlphaFoldDB" id="A0A9P4NQP8"/>
<keyword evidence="1" id="KW-0472">Membrane</keyword>